<evidence type="ECO:0000313" key="2">
    <source>
        <dbReference type="EMBL" id="KAK7576421.1"/>
    </source>
</evidence>
<evidence type="ECO:0000313" key="3">
    <source>
        <dbReference type="Proteomes" id="UP001367676"/>
    </source>
</evidence>
<feature type="region of interest" description="Disordered" evidence="1">
    <location>
        <begin position="193"/>
        <end position="228"/>
    </location>
</feature>
<name>A0AAN9XZD5_9HEMI</name>
<dbReference type="Proteomes" id="UP001367676">
    <property type="component" value="Unassembled WGS sequence"/>
</dbReference>
<feature type="compositionally biased region" description="Polar residues" evidence="1">
    <location>
        <begin position="195"/>
        <end position="204"/>
    </location>
</feature>
<protein>
    <submittedName>
        <fullName evidence="2">Uncharacterized protein</fullName>
    </submittedName>
</protein>
<sequence>MYDDDVISRYDDVIITLDSDDDVILTLDYHGRTKIGGHYVLGGHNVLKFTNAQYKEFIFNSKLAFRSIGNAPIRLQLCKLKRHRQIYLCKIILASEKYKIIKFNEEAIGQCKKREIDLGQPEEEIFKRSMLSCYPVKWDDEMYNLTSTGETNQGSLYLYIWPKSYDGSPRPRPRLVAKIVFTDDEMDELQRLQDDGSSSYTGGLSTIHDEGGSSSSVAWPTINYEPDE</sequence>
<proteinExistence type="predicted"/>
<dbReference type="EMBL" id="JBBCAQ010000036">
    <property type="protein sequence ID" value="KAK7576421.1"/>
    <property type="molecule type" value="Genomic_DNA"/>
</dbReference>
<reference evidence="2 3" key="1">
    <citation type="submission" date="2024-03" db="EMBL/GenBank/DDBJ databases">
        <title>Adaptation during the transition from Ophiocordyceps entomopathogen to insect associate is accompanied by gene loss and intensified selection.</title>
        <authorList>
            <person name="Ward C.M."/>
            <person name="Onetto C.A."/>
            <person name="Borneman A.R."/>
        </authorList>
    </citation>
    <scope>NUCLEOTIDE SEQUENCE [LARGE SCALE GENOMIC DNA]</scope>
    <source>
        <strain evidence="2">AWRI1</strain>
        <tissue evidence="2">Single Adult Female</tissue>
    </source>
</reference>
<comment type="caution">
    <text evidence="2">The sequence shown here is derived from an EMBL/GenBank/DDBJ whole genome shotgun (WGS) entry which is preliminary data.</text>
</comment>
<gene>
    <name evidence="2" type="ORF">V9T40_012707</name>
</gene>
<dbReference type="AlphaFoldDB" id="A0AAN9XZD5"/>
<keyword evidence="3" id="KW-1185">Reference proteome</keyword>
<organism evidence="2 3">
    <name type="scientific">Parthenolecanium corni</name>
    <dbReference type="NCBI Taxonomy" id="536013"/>
    <lineage>
        <taxon>Eukaryota</taxon>
        <taxon>Metazoa</taxon>
        <taxon>Ecdysozoa</taxon>
        <taxon>Arthropoda</taxon>
        <taxon>Hexapoda</taxon>
        <taxon>Insecta</taxon>
        <taxon>Pterygota</taxon>
        <taxon>Neoptera</taxon>
        <taxon>Paraneoptera</taxon>
        <taxon>Hemiptera</taxon>
        <taxon>Sternorrhyncha</taxon>
        <taxon>Coccoidea</taxon>
        <taxon>Coccidae</taxon>
        <taxon>Parthenolecanium</taxon>
    </lineage>
</organism>
<accession>A0AAN9XZD5</accession>
<evidence type="ECO:0000256" key="1">
    <source>
        <dbReference type="SAM" id="MobiDB-lite"/>
    </source>
</evidence>